<evidence type="ECO:0000313" key="1">
    <source>
        <dbReference type="EMBL" id="GGN81119.1"/>
    </source>
</evidence>
<dbReference type="RefSeq" id="WP_188716628.1">
    <property type="nucleotide sequence ID" value="NZ_BAABBD010000006.1"/>
</dbReference>
<dbReference type="SUPFAM" id="SSF54427">
    <property type="entry name" value="NTF2-like"/>
    <property type="match status" value="1"/>
</dbReference>
<dbReference type="Proteomes" id="UP000626982">
    <property type="component" value="Unassembled WGS sequence"/>
</dbReference>
<reference evidence="2" key="1">
    <citation type="journal article" date="2019" name="Int. J. Syst. Evol. Microbiol.">
        <title>The Global Catalogue of Microorganisms (GCM) 10K type strain sequencing project: providing services to taxonomists for standard genome sequencing and annotation.</title>
        <authorList>
            <consortium name="The Broad Institute Genomics Platform"/>
            <consortium name="The Broad Institute Genome Sequencing Center for Infectious Disease"/>
            <person name="Wu L."/>
            <person name="Ma J."/>
        </authorList>
    </citation>
    <scope>NUCLEOTIDE SEQUENCE [LARGE SCALE GENOMIC DNA]</scope>
    <source>
        <strain evidence="2">CGMCC 1.6960</strain>
    </source>
</reference>
<organism evidence="1 2">
    <name type="scientific">Agrococcus terreus</name>
    <dbReference type="NCBI Taxonomy" id="574649"/>
    <lineage>
        <taxon>Bacteria</taxon>
        <taxon>Bacillati</taxon>
        <taxon>Actinomycetota</taxon>
        <taxon>Actinomycetes</taxon>
        <taxon>Micrococcales</taxon>
        <taxon>Microbacteriaceae</taxon>
        <taxon>Agrococcus</taxon>
    </lineage>
</organism>
<dbReference type="Gene3D" id="3.10.450.50">
    <property type="match status" value="1"/>
</dbReference>
<name>A0ABQ2KEI9_9MICO</name>
<proteinExistence type="predicted"/>
<comment type="caution">
    <text evidence="1">The sequence shown here is derived from an EMBL/GenBank/DDBJ whole genome shotgun (WGS) entry which is preliminary data.</text>
</comment>
<protein>
    <recommendedName>
        <fullName evidence="3">SnoaL-like domain-containing protein</fullName>
    </recommendedName>
</protein>
<dbReference type="EMBL" id="BMLM01000001">
    <property type="protein sequence ID" value="GGN81119.1"/>
    <property type="molecule type" value="Genomic_DNA"/>
</dbReference>
<sequence>MDIPTSTRRSELPEPIARALQAMREEDWDSLAEVLHPDVVWHLMGTPGFSMRGRDNYLWRVRMGGVGCRRPGRVLRSQETFNGKHILELEDTSGLRVLDIVRLEDGRIREEWQLVMGTPE</sequence>
<accession>A0ABQ2KEI9</accession>
<gene>
    <name evidence="1" type="ORF">GCM10010968_09690</name>
</gene>
<evidence type="ECO:0008006" key="3">
    <source>
        <dbReference type="Google" id="ProtNLM"/>
    </source>
</evidence>
<dbReference type="InterPro" id="IPR032710">
    <property type="entry name" value="NTF2-like_dom_sf"/>
</dbReference>
<keyword evidence="2" id="KW-1185">Reference proteome</keyword>
<evidence type="ECO:0000313" key="2">
    <source>
        <dbReference type="Proteomes" id="UP000626982"/>
    </source>
</evidence>